<keyword evidence="2" id="KW-0472">Membrane</keyword>
<dbReference type="InterPro" id="IPR029050">
    <property type="entry name" value="Immunoprotect_excell_Ig-like"/>
</dbReference>
<comment type="caution">
    <text evidence="3">The sequence shown here is derived from an EMBL/GenBank/DDBJ whole genome shotgun (WGS) entry which is preliminary data.</text>
</comment>
<dbReference type="Proteomes" id="UP000546464">
    <property type="component" value="Unassembled WGS sequence"/>
</dbReference>
<organism evidence="3 4">
    <name type="scientific">Ruficoccus amylovorans</name>
    <dbReference type="NCBI Taxonomy" id="1804625"/>
    <lineage>
        <taxon>Bacteria</taxon>
        <taxon>Pseudomonadati</taxon>
        <taxon>Verrucomicrobiota</taxon>
        <taxon>Opitutia</taxon>
        <taxon>Puniceicoccales</taxon>
        <taxon>Cerasicoccaceae</taxon>
        <taxon>Ruficoccus</taxon>
    </lineage>
</organism>
<protein>
    <recommendedName>
        <fullName evidence="5">DUF4352 domain-containing protein</fullName>
    </recommendedName>
</protein>
<evidence type="ECO:0000256" key="2">
    <source>
        <dbReference type="SAM" id="Phobius"/>
    </source>
</evidence>
<dbReference type="Gene3D" id="2.60.40.1240">
    <property type="match status" value="1"/>
</dbReference>
<dbReference type="AlphaFoldDB" id="A0A842HDV7"/>
<keyword evidence="4" id="KW-1185">Reference proteome</keyword>
<dbReference type="RefSeq" id="WP_185675672.1">
    <property type="nucleotide sequence ID" value="NZ_JACHVB010000032.1"/>
</dbReference>
<evidence type="ECO:0000256" key="1">
    <source>
        <dbReference type="ARBA" id="ARBA00022729"/>
    </source>
</evidence>
<accession>A0A842HDV7</accession>
<evidence type="ECO:0000313" key="4">
    <source>
        <dbReference type="Proteomes" id="UP000546464"/>
    </source>
</evidence>
<name>A0A842HDV7_9BACT</name>
<keyword evidence="2" id="KW-0812">Transmembrane</keyword>
<keyword evidence="2" id="KW-1133">Transmembrane helix</keyword>
<proteinExistence type="predicted"/>
<keyword evidence="1" id="KW-0732">Signal</keyword>
<gene>
    <name evidence="3" type="ORF">H5P28_10565</name>
</gene>
<evidence type="ECO:0000313" key="3">
    <source>
        <dbReference type="EMBL" id="MBC2594703.1"/>
    </source>
</evidence>
<dbReference type="EMBL" id="JACHVB010000032">
    <property type="protein sequence ID" value="MBC2594703.1"/>
    <property type="molecule type" value="Genomic_DNA"/>
</dbReference>
<feature type="transmembrane region" description="Helical" evidence="2">
    <location>
        <begin position="21"/>
        <end position="50"/>
    </location>
</feature>
<evidence type="ECO:0008006" key="5">
    <source>
        <dbReference type="Google" id="ProtNLM"/>
    </source>
</evidence>
<sequence length="201" mass="21533">MPETDVPQQPKKKKNGCMIAIIAFAVIAILGIGGFLLVGGLFVTGAAVAVDQAIKEENRIPEEILPLDGSTQTGEYEITVYDIQEFASVGNEFYSEQASEGATFVAVLWGYKNTTGTPISAFDAPRIELLSPDLARYEPAVGASSALASTIDGLNQKALSDINPGISVKTVDVFEVSQELLLQPGWTLLIKADEKVRMKLN</sequence>
<reference evidence="3 4" key="1">
    <citation type="submission" date="2020-07" db="EMBL/GenBank/DDBJ databases">
        <authorList>
            <person name="Feng X."/>
        </authorList>
    </citation>
    <scope>NUCLEOTIDE SEQUENCE [LARGE SCALE GENOMIC DNA]</scope>
    <source>
        <strain evidence="3 4">JCM31066</strain>
    </source>
</reference>